<accession>A0A1G2BJV1</accession>
<evidence type="ECO:0000313" key="3">
    <source>
        <dbReference type="Proteomes" id="UP000178849"/>
    </source>
</evidence>
<reference evidence="2 3" key="1">
    <citation type="journal article" date="2016" name="Nat. Commun.">
        <title>Thousands of microbial genomes shed light on interconnected biogeochemical processes in an aquifer system.</title>
        <authorList>
            <person name="Anantharaman K."/>
            <person name="Brown C.T."/>
            <person name="Hug L.A."/>
            <person name="Sharon I."/>
            <person name="Castelle C.J."/>
            <person name="Probst A.J."/>
            <person name="Thomas B.C."/>
            <person name="Singh A."/>
            <person name="Wilkins M.J."/>
            <person name="Karaoz U."/>
            <person name="Brodie E.L."/>
            <person name="Williams K.H."/>
            <person name="Hubbard S.S."/>
            <person name="Banfield J.F."/>
        </authorList>
    </citation>
    <scope>NUCLEOTIDE SEQUENCE [LARGE SCALE GENOMIC DNA]</scope>
</reference>
<protein>
    <submittedName>
        <fullName evidence="2">Uncharacterized protein</fullName>
    </submittedName>
</protein>
<evidence type="ECO:0000313" key="2">
    <source>
        <dbReference type="EMBL" id="OGY89454.1"/>
    </source>
</evidence>
<feature type="transmembrane region" description="Helical" evidence="1">
    <location>
        <begin position="43"/>
        <end position="67"/>
    </location>
</feature>
<keyword evidence="1" id="KW-1133">Transmembrane helix</keyword>
<organism evidence="2 3">
    <name type="scientific">Candidatus Komeilibacteria bacterium RIFCSPLOWO2_01_FULL_45_10</name>
    <dbReference type="NCBI Taxonomy" id="1798550"/>
    <lineage>
        <taxon>Bacteria</taxon>
        <taxon>Candidatus Komeiliibacteriota</taxon>
    </lineage>
</organism>
<comment type="caution">
    <text evidence="2">The sequence shown here is derived from an EMBL/GenBank/DDBJ whole genome shotgun (WGS) entry which is preliminary data.</text>
</comment>
<dbReference type="STRING" id="1798550.A2927_03185"/>
<dbReference type="AlphaFoldDB" id="A0A1G2BJV1"/>
<evidence type="ECO:0000256" key="1">
    <source>
        <dbReference type="SAM" id="Phobius"/>
    </source>
</evidence>
<gene>
    <name evidence="2" type="ORF">A2927_03185</name>
</gene>
<dbReference type="Proteomes" id="UP000178849">
    <property type="component" value="Unassembled WGS sequence"/>
</dbReference>
<name>A0A1G2BJV1_9BACT</name>
<sequence length="119" mass="13383">MVNYQGAPLEEQVKKLLEENLAYSKEIYSLAKKINRHFKWSRIVSFIYLFLIIAPIIVGIIFLPSFLNNTINSFTGGMLNQGADAGGGKLDQKALLEEFQKQGGPVNVYKNILDLYNGQ</sequence>
<keyword evidence="1" id="KW-0812">Transmembrane</keyword>
<dbReference type="EMBL" id="MHKL01000017">
    <property type="protein sequence ID" value="OGY89454.1"/>
    <property type="molecule type" value="Genomic_DNA"/>
</dbReference>
<keyword evidence="1" id="KW-0472">Membrane</keyword>
<proteinExistence type="predicted"/>